<sequence>MLMTYMYEPRSTRFNPFALWTLLRSRFREQPHLMAVATIPIENGQQVGILVTSSISILIVIVAVGLRLVAKKIADRIDYSDYCILAAALFNTALHACCISLVTHGGFGFHTIEIYQRFGPETATFFFKVRPASWHFRSRSNCIPAVGNNVLFDTVERYRVFQQTVGSINWARILGALIITWNIADIFAALLICRPLAKNWNFTLPGTCGSQPSFYFAMGIVNLIADAVIIILPMPYLFELRMAWRKKLAAMALLSIGVGTWAITIYRQTLLPNLDFADMTYEGVLATILSGLEPAVAIVLACVPLMRPLYGRSRNATHSSFQNGSSTHTSLFSKKGSRSHSYDPTATFSELIDNNDASSQIELQPIKTSQIVRVSSVDEQHKQQLPAGSNNAITVERRWEDAILVTRRLRIQYLWIDSLCILQDNKDDWAAESRRMGDVFANAACTIAATAANDSNDGLFHARCPESLGPKRIDFAFNLEAPWLKEKDKEFPLVGTYLCEIQHLAQVCIESAPLNKRAWVSQERQLSNRTLHFTSTQLFWECNERLACEIYPEKLPPWARAFWRWDATSLKKRVRDIMHEGKDNPSNFLTSTSLARGLDEDTHFAWLTFRDQYSRCALTHETDKLVAIQGIAKWVGQATGDELVAGLWLSRIIEELCWRTEASSSKPSAWRAPTWSWACIDGEIFHSLLTKFHRKHASRQMEARLVEINVGAELSGELKHASISIKCRPLRVTFTSDGWDWLPDRQPLQCSGTLELVDRDGENYRPPQRFAVGPTNCDVELSMEGRAPEITTPQHGYVVVLQRCVHSQECETHDDTEGSKSKAEGDDIDFWGQDSTEALFLRARDDITFERVGLVSFYRFRASPLLEQNY</sequence>
<dbReference type="OrthoDB" id="2958217at2759"/>
<organism evidence="5 6">
    <name type="scientific">Alternaria atra</name>
    <dbReference type="NCBI Taxonomy" id="119953"/>
    <lineage>
        <taxon>Eukaryota</taxon>
        <taxon>Fungi</taxon>
        <taxon>Dikarya</taxon>
        <taxon>Ascomycota</taxon>
        <taxon>Pezizomycotina</taxon>
        <taxon>Dothideomycetes</taxon>
        <taxon>Pleosporomycetidae</taxon>
        <taxon>Pleosporales</taxon>
        <taxon>Pleosporineae</taxon>
        <taxon>Pleosporaceae</taxon>
        <taxon>Alternaria</taxon>
        <taxon>Alternaria sect. Ulocladioides</taxon>
    </lineage>
</organism>
<feature type="transmembrane region" description="Helical" evidence="2">
    <location>
        <begin position="286"/>
        <end position="306"/>
    </location>
</feature>
<gene>
    <name evidence="5" type="ORF">ALTATR162_LOCUS1133</name>
</gene>
<evidence type="ECO:0000256" key="2">
    <source>
        <dbReference type="SAM" id="Phobius"/>
    </source>
</evidence>
<feature type="transmembrane region" description="Helical" evidence="2">
    <location>
        <begin position="47"/>
        <end position="70"/>
    </location>
</feature>
<dbReference type="InterPro" id="IPR049326">
    <property type="entry name" value="Rhodopsin_dom_fungi"/>
</dbReference>
<protein>
    <recommendedName>
        <fullName evidence="7">Heterokaryon incompatibility domain-containing protein</fullName>
    </recommendedName>
</protein>
<keyword evidence="2" id="KW-1133">Transmembrane helix</keyword>
<evidence type="ECO:0000313" key="6">
    <source>
        <dbReference type="Proteomes" id="UP000676310"/>
    </source>
</evidence>
<dbReference type="AlphaFoldDB" id="A0A8J2HSZ2"/>
<dbReference type="RefSeq" id="XP_043164663.1">
    <property type="nucleotide sequence ID" value="XM_043308728.1"/>
</dbReference>
<name>A0A8J2HSZ2_9PLEO</name>
<dbReference type="InterPro" id="IPR010730">
    <property type="entry name" value="HET"/>
</dbReference>
<evidence type="ECO:0000256" key="1">
    <source>
        <dbReference type="SAM" id="MobiDB-lite"/>
    </source>
</evidence>
<proteinExistence type="predicted"/>
<keyword evidence="2" id="KW-0812">Transmembrane</keyword>
<feature type="domain" description="Rhodopsin" evidence="4">
    <location>
        <begin position="66"/>
        <end position="310"/>
    </location>
</feature>
<keyword evidence="6" id="KW-1185">Reference proteome</keyword>
<dbReference type="GeneID" id="67011590"/>
<evidence type="ECO:0000259" key="3">
    <source>
        <dbReference type="Pfam" id="PF06985"/>
    </source>
</evidence>
<dbReference type="EMBL" id="CAJRGZ010000015">
    <property type="protein sequence ID" value="CAG5142347.1"/>
    <property type="molecule type" value="Genomic_DNA"/>
</dbReference>
<evidence type="ECO:0000313" key="5">
    <source>
        <dbReference type="EMBL" id="CAG5142347.1"/>
    </source>
</evidence>
<evidence type="ECO:0000259" key="4">
    <source>
        <dbReference type="Pfam" id="PF20684"/>
    </source>
</evidence>
<feature type="compositionally biased region" description="Polar residues" evidence="1">
    <location>
        <begin position="317"/>
        <end position="332"/>
    </location>
</feature>
<dbReference type="Proteomes" id="UP000676310">
    <property type="component" value="Unassembled WGS sequence"/>
</dbReference>
<dbReference type="Pfam" id="PF20684">
    <property type="entry name" value="Fung_rhodopsin"/>
    <property type="match status" value="1"/>
</dbReference>
<feature type="domain" description="Heterokaryon incompatibility" evidence="3">
    <location>
        <begin position="379"/>
        <end position="523"/>
    </location>
</feature>
<feature type="region of interest" description="Disordered" evidence="1">
    <location>
        <begin position="317"/>
        <end position="339"/>
    </location>
</feature>
<evidence type="ECO:0008006" key="7">
    <source>
        <dbReference type="Google" id="ProtNLM"/>
    </source>
</evidence>
<feature type="transmembrane region" description="Helical" evidence="2">
    <location>
        <begin position="212"/>
        <end position="236"/>
    </location>
</feature>
<dbReference type="PANTHER" id="PTHR33112:SF10">
    <property type="entry name" value="TOL"/>
    <property type="match status" value="1"/>
</dbReference>
<dbReference type="PANTHER" id="PTHR33112">
    <property type="entry name" value="DOMAIN PROTEIN, PUTATIVE-RELATED"/>
    <property type="match status" value="1"/>
</dbReference>
<feature type="transmembrane region" description="Helical" evidence="2">
    <location>
        <begin position="173"/>
        <end position="192"/>
    </location>
</feature>
<feature type="transmembrane region" description="Helical" evidence="2">
    <location>
        <begin position="248"/>
        <end position="266"/>
    </location>
</feature>
<reference evidence="5" key="1">
    <citation type="submission" date="2021-05" db="EMBL/GenBank/DDBJ databases">
        <authorList>
            <person name="Stam R."/>
        </authorList>
    </citation>
    <scope>NUCLEOTIDE SEQUENCE</scope>
    <source>
        <strain evidence="5">CS162</strain>
    </source>
</reference>
<comment type="caution">
    <text evidence="5">The sequence shown here is derived from an EMBL/GenBank/DDBJ whole genome shotgun (WGS) entry which is preliminary data.</text>
</comment>
<keyword evidence="2" id="KW-0472">Membrane</keyword>
<accession>A0A8J2HSZ2</accession>
<dbReference type="Pfam" id="PF06985">
    <property type="entry name" value="HET"/>
    <property type="match status" value="1"/>
</dbReference>